<dbReference type="AlphaFoldDB" id="A0A8H7V431"/>
<dbReference type="Gene3D" id="3.30.70.3490">
    <property type="match status" value="1"/>
</dbReference>
<protein>
    <recommendedName>
        <fullName evidence="5">Oxysterol-binding protein</fullName>
    </recommendedName>
</protein>
<dbReference type="OrthoDB" id="14833at2759"/>
<accession>A0A8H7V431</accession>
<proteinExistence type="inferred from homology"/>
<dbReference type="InterPro" id="IPR037239">
    <property type="entry name" value="OSBP_sf"/>
</dbReference>
<evidence type="ECO:0000256" key="1">
    <source>
        <dbReference type="ARBA" id="ARBA00008842"/>
    </source>
</evidence>
<dbReference type="InterPro" id="IPR018494">
    <property type="entry name" value="Oxysterol-bd_CS"/>
</dbReference>
<keyword evidence="4" id="KW-1185">Reference proteome</keyword>
<dbReference type="Proteomes" id="UP000603453">
    <property type="component" value="Unassembled WGS sequence"/>
</dbReference>
<dbReference type="PANTHER" id="PTHR10972:SF184">
    <property type="entry name" value="OXYSTEROL-BINDING PROTEIN HOMOLOG 4-RELATED"/>
    <property type="match status" value="1"/>
</dbReference>
<evidence type="ECO:0000313" key="4">
    <source>
        <dbReference type="Proteomes" id="UP000603453"/>
    </source>
</evidence>
<dbReference type="GO" id="GO:0016020">
    <property type="term" value="C:membrane"/>
    <property type="evidence" value="ECO:0007669"/>
    <property type="project" value="TreeGrafter"/>
</dbReference>
<dbReference type="EMBL" id="JAEPRD010000015">
    <property type="protein sequence ID" value="KAG2209406.1"/>
    <property type="molecule type" value="Genomic_DNA"/>
</dbReference>
<dbReference type="Gene3D" id="1.10.287.2720">
    <property type="match status" value="1"/>
</dbReference>
<dbReference type="SUPFAM" id="SSF144000">
    <property type="entry name" value="Oxysterol-binding protein-like"/>
    <property type="match status" value="1"/>
</dbReference>
<dbReference type="PANTHER" id="PTHR10972">
    <property type="entry name" value="OXYSTEROL-BINDING PROTEIN-RELATED"/>
    <property type="match status" value="1"/>
</dbReference>
<evidence type="ECO:0000313" key="3">
    <source>
        <dbReference type="EMBL" id="KAG2209406.1"/>
    </source>
</evidence>
<dbReference type="Gene3D" id="2.40.160.120">
    <property type="match status" value="1"/>
</dbReference>
<evidence type="ECO:0000256" key="2">
    <source>
        <dbReference type="RuleBase" id="RU003844"/>
    </source>
</evidence>
<dbReference type="InterPro" id="IPR000648">
    <property type="entry name" value="Oxysterol-bd"/>
</dbReference>
<reference evidence="3" key="1">
    <citation type="submission" date="2020-12" db="EMBL/GenBank/DDBJ databases">
        <title>Metabolic potential, ecology and presence of endohyphal bacteria is reflected in genomic diversity of Mucoromycotina.</title>
        <authorList>
            <person name="Muszewska A."/>
            <person name="Okrasinska A."/>
            <person name="Steczkiewicz K."/>
            <person name="Drgas O."/>
            <person name="Orlowska M."/>
            <person name="Perlinska-Lenart U."/>
            <person name="Aleksandrzak-Piekarczyk T."/>
            <person name="Szatraj K."/>
            <person name="Zielenkiewicz U."/>
            <person name="Pilsyk S."/>
            <person name="Malc E."/>
            <person name="Mieczkowski P."/>
            <person name="Kruszewska J.S."/>
            <person name="Biernat P."/>
            <person name="Pawlowska J."/>
        </authorList>
    </citation>
    <scope>NUCLEOTIDE SEQUENCE</scope>
    <source>
        <strain evidence="3">WA0000017839</strain>
    </source>
</reference>
<dbReference type="Pfam" id="PF01237">
    <property type="entry name" value="Oxysterol_BP"/>
    <property type="match status" value="1"/>
</dbReference>
<comment type="similarity">
    <text evidence="1 2">Belongs to the OSBP family.</text>
</comment>
<gene>
    <name evidence="3" type="ORF">INT47_008248</name>
</gene>
<dbReference type="PROSITE" id="PS01013">
    <property type="entry name" value="OSBP"/>
    <property type="match status" value="1"/>
</dbReference>
<dbReference type="GO" id="GO:0005829">
    <property type="term" value="C:cytosol"/>
    <property type="evidence" value="ECO:0007669"/>
    <property type="project" value="TreeGrafter"/>
</dbReference>
<sequence>MMMSTGAAGEMNNIHRIPSEQKNAFYSFLQSLATFTGDISALTCPTFLLAPKSITEYSDYWAAQPELFAAIPQSDNEVKRLLAFIKWFISYLNAAYIRRVPKGQWEKKPLNPALGEQWFMTWCDVDNCGETEVLCEQVSHHPPVTGFYIKNQKAGVVLNGYSGQSTRISNATLVCDQTGHEVVTLKSRNDETYLFTSPSLTVRGIWYAAPYVELIGTTCIQASTGYYAFIEYSSRGWISGEKNHFRCVIRKNDGDPKEILYRIEGQWSGKSTITDYTTKLTEPFLDVNMLEPAKAKVKPLQDMGEMETRRIWQKVSEAIRNNDMVLAGTEKSVIENQKRAEQKEREDKGLKWEPQYFKWVDNEPQVDKLRKMLSQVVKYKDDATNRNGNWVFKGEL</sequence>
<name>A0A8H7V431_9FUNG</name>
<dbReference type="GO" id="GO:0008142">
    <property type="term" value="F:oxysterol binding"/>
    <property type="evidence" value="ECO:0007669"/>
    <property type="project" value="TreeGrafter"/>
</dbReference>
<organism evidence="3 4">
    <name type="scientific">Mucor saturninus</name>
    <dbReference type="NCBI Taxonomy" id="64648"/>
    <lineage>
        <taxon>Eukaryota</taxon>
        <taxon>Fungi</taxon>
        <taxon>Fungi incertae sedis</taxon>
        <taxon>Mucoromycota</taxon>
        <taxon>Mucoromycotina</taxon>
        <taxon>Mucoromycetes</taxon>
        <taxon>Mucorales</taxon>
        <taxon>Mucorineae</taxon>
        <taxon>Mucoraceae</taxon>
        <taxon>Mucor</taxon>
    </lineage>
</organism>
<comment type="caution">
    <text evidence="3">The sequence shown here is derived from an EMBL/GenBank/DDBJ whole genome shotgun (WGS) entry which is preliminary data.</text>
</comment>
<evidence type="ECO:0008006" key="5">
    <source>
        <dbReference type="Google" id="ProtNLM"/>
    </source>
</evidence>